<organism evidence="1 2">
    <name type="scientific">Penicillium egyptiacum</name>
    <dbReference type="NCBI Taxonomy" id="1303716"/>
    <lineage>
        <taxon>Eukaryota</taxon>
        <taxon>Fungi</taxon>
        <taxon>Dikarya</taxon>
        <taxon>Ascomycota</taxon>
        <taxon>Pezizomycotina</taxon>
        <taxon>Eurotiomycetes</taxon>
        <taxon>Eurotiomycetidae</taxon>
        <taxon>Eurotiales</taxon>
        <taxon>Aspergillaceae</taxon>
        <taxon>Penicillium</taxon>
    </lineage>
</organism>
<feature type="non-terminal residue" evidence="1">
    <location>
        <position position="49"/>
    </location>
</feature>
<feature type="non-terminal residue" evidence="1">
    <location>
        <position position="1"/>
    </location>
</feature>
<dbReference type="Proteomes" id="UP001154252">
    <property type="component" value="Unassembled WGS sequence"/>
</dbReference>
<evidence type="ECO:0000313" key="2">
    <source>
        <dbReference type="Proteomes" id="UP001154252"/>
    </source>
</evidence>
<protein>
    <submittedName>
        <fullName evidence="1">Uncharacterized protein</fullName>
    </submittedName>
</protein>
<accession>A0A9W4K301</accession>
<dbReference type="AlphaFoldDB" id="A0A9W4K301"/>
<gene>
    <name evidence="1" type="ORF">PEGY_LOCUS349</name>
</gene>
<name>A0A9W4K301_9EURO</name>
<dbReference type="EMBL" id="CAJVRC010000523">
    <property type="protein sequence ID" value="CAG8883488.1"/>
    <property type="molecule type" value="Genomic_DNA"/>
</dbReference>
<comment type="caution">
    <text evidence="1">The sequence shown here is derived from an EMBL/GenBank/DDBJ whole genome shotgun (WGS) entry which is preliminary data.</text>
</comment>
<evidence type="ECO:0000313" key="1">
    <source>
        <dbReference type="EMBL" id="CAG8883488.1"/>
    </source>
</evidence>
<proteinExistence type="predicted"/>
<keyword evidence="2" id="KW-1185">Reference proteome</keyword>
<sequence>NGEARETGDGGAGWVAARLRLDGPGEPVSLRSRLLEPRRENWRPVLLLP</sequence>
<reference evidence="1" key="1">
    <citation type="submission" date="2021-07" db="EMBL/GenBank/DDBJ databases">
        <authorList>
            <person name="Branca A.L. A."/>
        </authorList>
    </citation>
    <scope>NUCLEOTIDE SEQUENCE</scope>
</reference>